<dbReference type="EMBL" id="CP013065">
    <property type="protein sequence ID" value="ALM13278.1"/>
    <property type="molecule type" value="Genomic_DNA"/>
</dbReference>
<dbReference type="AlphaFoldDB" id="A0A0S1SJJ4"/>
<dbReference type="Pfam" id="PF14572">
    <property type="entry name" value="Pribosyl_synth"/>
    <property type="match status" value="1"/>
</dbReference>
<accession>A0A0S1SP80</accession>
<dbReference type="Gene3D" id="3.40.50.2020">
    <property type="match status" value="2"/>
</dbReference>
<evidence type="ECO:0000256" key="7">
    <source>
        <dbReference type="ARBA" id="ARBA00022840"/>
    </source>
</evidence>
<dbReference type="InterPro" id="IPR000836">
    <property type="entry name" value="PRTase_dom"/>
</dbReference>
<accession>A0A0S1SMM5</accession>
<dbReference type="PATRIC" id="fig|1735161.3.peg.582"/>
<keyword evidence="6 11" id="KW-0418">Kinase</keyword>
<dbReference type="GO" id="GO:0002189">
    <property type="term" value="C:ribose phosphate diphosphokinase complex"/>
    <property type="evidence" value="ECO:0007669"/>
    <property type="project" value="TreeGrafter"/>
</dbReference>
<dbReference type="PANTHER" id="PTHR10210">
    <property type="entry name" value="RIBOSE-PHOSPHATE DIPHOSPHOKINASE FAMILY MEMBER"/>
    <property type="match status" value="1"/>
</dbReference>
<evidence type="ECO:0000256" key="1">
    <source>
        <dbReference type="ARBA" id="ARBA00013247"/>
    </source>
</evidence>
<dbReference type="FunFam" id="3.40.50.2020:FF:000002">
    <property type="entry name" value="Ribose-phosphate pyrophosphokinase"/>
    <property type="match status" value="1"/>
</dbReference>
<name>A0A0S1SJJ4_9BACT</name>
<dbReference type="EC" id="2.7.6.1" evidence="1"/>
<reference evidence="11 12" key="2">
    <citation type="journal article" date="2016" name="PeerJ">
        <title>Analysis of five complete genome sequences for members of the class Peribacteria in the recently recognized Peregrinibacteria bacterial phylum.</title>
        <authorList>
            <person name="Anantharaman K."/>
            <person name="Brown C.T."/>
            <person name="Burstein D."/>
            <person name="Castelle C.J."/>
            <person name="Probst A.J."/>
            <person name="Thomas B.C."/>
            <person name="Williams K.H."/>
            <person name="Banfield J.F."/>
        </authorList>
    </citation>
    <scope>NUCLEOTIDE SEQUENCE [LARGE SCALE GENOMIC DNA]</scope>
    <source>
        <strain evidence="11">RIFOXYD1_FULL_PER-ii_59_16</strain>
    </source>
</reference>
<keyword evidence="8" id="KW-0460">Magnesium</keyword>
<accession>A0A0S1SPE3</accession>
<keyword evidence="2" id="KW-0808">Transferase</keyword>
<keyword evidence="7" id="KW-0067">ATP-binding</keyword>
<dbReference type="InterPro" id="IPR005946">
    <property type="entry name" value="Rib-P_diPkinase"/>
</dbReference>
<accession>A0A0S1SJJ4</accession>
<keyword evidence="4" id="KW-0545">Nucleotide biosynthesis</keyword>
<proteinExistence type="predicted"/>
<evidence type="ECO:0000256" key="5">
    <source>
        <dbReference type="ARBA" id="ARBA00022741"/>
    </source>
</evidence>
<accession>A0A0S1SRT6</accession>
<dbReference type="Pfam" id="PF13793">
    <property type="entry name" value="Pribosyltran_N"/>
    <property type="match status" value="1"/>
</dbReference>
<dbReference type="Proteomes" id="UP000069135">
    <property type="component" value="Chromosome"/>
</dbReference>
<organism evidence="11 12">
    <name type="scientific">Candidatus Peribacter riflensis</name>
    <dbReference type="NCBI Taxonomy" id="1735162"/>
    <lineage>
        <taxon>Bacteria</taxon>
        <taxon>Candidatus Peregrinibacteriota</taxon>
        <taxon>Candidatus Peribacteria</taxon>
        <taxon>Candidatus Peribacterales</taxon>
        <taxon>Candidatus Peribacteraceae</taxon>
        <taxon>Candidatus Peribacter</taxon>
    </lineage>
</organism>
<dbReference type="SMART" id="SM01400">
    <property type="entry name" value="Pribosyltran_N"/>
    <property type="match status" value="1"/>
</dbReference>
<dbReference type="KEGG" id="prf:PeribacterA2_0596"/>
<evidence type="ECO:0000256" key="3">
    <source>
        <dbReference type="ARBA" id="ARBA00022723"/>
    </source>
</evidence>
<dbReference type="PANTHER" id="PTHR10210:SF32">
    <property type="entry name" value="RIBOSE-PHOSPHATE PYROPHOSPHOKINASE 2"/>
    <property type="match status" value="1"/>
</dbReference>
<evidence type="ECO:0000313" key="12">
    <source>
        <dbReference type="Proteomes" id="UP000069135"/>
    </source>
</evidence>
<protein>
    <recommendedName>
        <fullName evidence="1">ribose-phosphate diphosphokinase</fullName>
        <ecNumber evidence="1">2.7.6.1</ecNumber>
    </recommendedName>
</protein>
<evidence type="ECO:0000256" key="8">
    <source>
        <dbReference type="ARBA" id="ARBA00022842"/>
    </source>
</evidence>
<dbReference type="GO" id="GO:0016301">
    <property type="term" value="F:kinase activity"/>
    <property type="evidence" value="ECO:0007669"/>
    <property type="project" value="UniProtKB-KW"/>
</dbReference>
<dbReference type="GO" id="GO:0005737">
    <property type="term" value="C:cytoplasm"/>
    <property type="evidence" value="ECO:0007669"/>
    <property type="project" value="TreeGrafter"/>
</dbReference>
<evidence type="ECO:0000256" key="4">
    <source>
        <dbReference type="ARBA" id="ARBA00022727"/>
    </source>
</evidence>
<dbReference type="GO" id="GO:0006015">
    <property type="term" value="P:5-phosphoribose 1-diphosphate biosynthetic process"/>
    <property type="evidence" value="ECO:0007669"/>
    <property type="project" value="TreeGrafter"/>
</dbReference>
<sequence length="308" mass="33593">MHLFAGSSHPALASSLSRELKVPLGKVDLKAFSCGERYVRYLESVRGRDVYILQTSTLAPDECLIELFLMCQAARLSFADTVHVVVPHFAYARQDRVAAPREPISAKLIAHLLEESGADHLITLDLHSDQIQGFFGIPVDALDARPLFAAYFKAKKLTDPVVISPDAGGAKRAKKFADMLGADLAIMHKSRPAHHEAEIIEVVGDIADRSCILFDDMIDTGGSLLSAKKALLKRKALPDIYAAATHGIFSGKAIENFEKANFKEVVVSDSLPIKHTAFGGLKVLPIAPLLAEVIRHIEKGESVTDMYQ</sequence>
<dbReference type="InterPro" id="IPR029057">
    <property type="entry name" value="PRTase-like"/>
</dbReference>
<evidence type="ECO:0000313" key="11">
    <source>
        <dbReference type="EMBL" id="ALM13278.1"/>
    </source>
</evidence>
<reference evidence="12" key="1">
    <citation type="submission" date="2015-10" db="EMBL/GenBank/DDBJ databases">
        <title>Analysis of five complete genome sequences for members of the class Peribacteria in the recently recognized Peregrinibacteria bacterial phylum.</title>
        <authorList>
            <person name="Anantharaman K."/>
            <person name="Brown C.T."/>
            <person name="Burstein D."/>
            <person name="Castelle C.J."/>
            <person name="Probst A.J."/>
            <person name="Thomas B.C."/>
            <person name="Williams K.H."/>
            <person name="Banfield J.F."/>
        </authorList>
    </citation>
    <scope>NUCLEOTIDE SEQUENCE [LARGE SCALE GENOMIC DNA]</scope>
</reference>
<dbReference type="InterPro" id="IPR000842">
    <property type="entry name" value="PRib_PP_synth_CS"/>
</dbReference>
<feature type="domain" description="Ribose-phosphate pyrophosphokinase N-terminal" evidence="10">
    <location>
        <begin position="1"/>
        <end position="117"/>
    </location>
</feature>
<comment type="catalytic activity">
    <reaction evidence="9">
        <text>D-ribose 5-phosphate + ATP = 5-phospho-alpha-D-ribose 1-diphosphate + AMP + H(+)</text>
        <dbReference type="Rhea" id="RHEA:15609"/>
        <dbReference type="ChEBI" id="CHEBI:15378"/>
        <dbReference type="ChEBI" id="CHEBI:30616"/>
        <dbReference type="ChEBI" id="CHEBI:58017"/>
        <dbReference type="ChEBI" id="CHEBI:78346"/>
        <dbReference type="ChEBI" id="CHEBI:456215"/>
        <dbReference type="EC" id="2.7.6.1"/>
    </reaction>
</comment>
<dbReference type="GO" id="GO:0004749">
    <property type="term" value="F:ribose phosphate diphosphokinase activity"/>
    <property type="evidence" value="ECO:0007669"/>
    <property type="project" value="UniProtKB-EC"/>
</dbReference>
<keyword evidence="5" id="KW-0547">Nucleotide-binding</keyword>
<evidence type="ECO:0000259" key="10">
    <source>
        <dbReference type="Pfam" id="PF13793"/>
    </source>
</evidence>
<dbReference type="GO" id="GO:0009156">
    <property type="term" value="P:ribonucleoside monophosphate biosynthetic process"/>
    <property type="evidence" value="ECO:0007669"/>
    <property type="project" value="InterPro"/>
</dbReference>
<dbReference type="NCBIfam" id="TIGR01251">
    <property type="entry name" value="ribP_PPkin"/>
    <property type="match status" value="1"/>
</dbReference>
<dbReference type="NCBIfam" id="NF002320">
    <property type="entry name" value="PRK01259.1"/>
    <property type="match status" value="1"/>
</dbReference>
<evidence type="ECO:0000256" key="6">
    <source>
        <dbReference type="ARBA" id="ARBA00022777"/>
    </source>
</evidence>
<keyword evidence="3" id="KW-0479">Metal-binding</keyword>
<dbReference type="FunFam" id="3.40.50.2020:FF:000014">
    <property type="entry name" value="Ribose-phosphate pyrophosphokinase 1"/>
    <property type="match status" value="1"/>
</dbReference>
<dbReference type="InterPro" id="IPR029099">
    <property type="entry name" value="Pribosyltran_N"/>
</dbReference>
<dbReference type="GO" id="GO:0006164">
    <property type="term" value="P:purine nucleotide biosynthetic process"/>
    <property type="evidence" value="ECO:0007669"/>
    <property type="project" value="TreeGrafter"/>
</dbReference>
<dbReference type="CDD" id="cd06223">
    <property type="entry name" value="PRTases_typeI"/>
    <property type="match status" value="1"/>
</dbReference>
<evidence type="ECO:0000256" key="9">
    <source>
        <dbReference type="ARBA" id="ARBA00049535"/>
    </source>
</evidence>
<dbReference type="STRING" id="1735162.PeribacterB2_0595"/>
<dbReference type="GO" id="GO:0000287">
    <property type="term" value="F:magnesium ion binding"/>
    <property type="evidence" value="ECO:0007669"/>
    <property type="project" value="InterPro"/>
</dbReference>
<dbReference type="PROSITE" id="PS00114">
    <property type="entry name" value="PRPP_SYNTHASE"/>
    <property type="match status" value="1"/>
</dbReference>
<gene>
    <name evidence="11" type="ORF">PeribacterD1_0596</name>
</gene>
<dbReference type="SUPFAM" id="SSF53271">
    <property type="entry name" value="PRTase-like"/>
    <property type="match status" value="1"/>
</dbReference>
<evidence type="ECO:0000256" key="2">
    <source>
        <dbReference type="ARBA" id="ARBA00022679"/>
    </source>
</evidence>
<dbReference type="GO" id="GO:0005524">
    <property type="term" value="F:ATP binding"/>
    <property type="evidence" value="ECO:0007669"/>
    <property type="project" value="UniProtKB-KW"/>
</dbReference>